<dbReference type="GO" id="GO:2000012">
    <property type="term" value="P:regulation of auxin polar transport"/>
    <property type="evidence" value="ECO:0007669"/>
    <property type="project" value="InterPro"/>
</dbReference>
<evidence type="ECO:0000313" key="2">
    <source>
        <dbReference type="Proteomes" id="UP000515211"/>
    </source>
</evidence>
<proteinExistence type="predicted"/>
<dbReference type="Proteomes" id="UP000515211">
    <property type="component" value="Chromosome 4"/>
</dbReference>
<feature type="compositionally biased region" description="Low complexity" evidence="1">
    <location>
        <begin position="226"/>
        <end position="245"/>
    </location>
</feature>
<dbReference type="InterPro" id="IPR038928">
    <property type="entry name" value="LAZY1"/>
</dbReference>
<sequence>MKLLGWMHRKFRQNNSSEPFKDLVIGNSCNCLSGQSPLDDEQNYLKPNNHGVKLFKNMMMNQKVMRKSFAGIDSTKETEDYYIEPSSMCDDDLFPGFLAIGTLGSSSDQVVSDPTSTPTFAISVESITQKEDEVTENDLKLINDELEKVLGTETNDDVSIDYYSSGRNSHVSTGRNSHVSTGRSSHVSIITLSGKPITETHNNNNGGSVCPLQGYLFGTAIELSETTRTSSSSSSTMTAAATATTTKKEHRTSLGELFQRSKLAEECAKNNNNNNENKEEKREGDKSAMNMVKEKLKKRILHHASSRNSTSMNDSSSCAAETKLNKILHMFRKKVHPESSTAAHKYSKQHRKNENKKKIMSDIKGSEMVHPDYDENEDSFINREHWIKTDADYLVLEL</sequence>
<protein>
    <submittedName>
        <fullName evidence="3">Protein LAZY 1-like isoform X1</fullName>
    </submittedName>
</protein>
<dbReference type="PANTHER" id="PTHR34959:SF3">
    <property type="entry name" value="PROTEIN LAZY 1"/>
    <property type="match status" value="1"/>
</dbReference>
<evidence type="ECO:0000256" key="1">
    <source>
        <dbReference type="SAM" id="MobiDB-lite"/>
    </source>
</evidence>
<name>A0A9C6WTH1_ARADU</name>
<dbReference type="GO" id="GO:0009630">
    <property type="term" value="P:gravitropism"/>
    <property type="evidence" value="ECO:0007669"/>
    <property type="project" value="InterPro"/>
</dbReference>
<evidence type="ECO:0000313" key="3">
    <source>
        <dbReference type="RefSeq" id="XP_052116840.1"/>
    </source>
</evidence>
<feature type="region of interest" description="Disordered" evidence="1">
    <location>
        <begin position="336"/>
        <end position="356"/>
    </location>
</feature>
<dbReference type="RefSeq" id="XP_052116840.1">
    <property type="nucleotide sequence ID" value="XM_052260880.1"/>
</dbReference>
<accession>A0A9C6WTH1</accession>
<organism evidence="2 3">
    <name type="scientific">Arachis duranensis</name>
    <name type="common">Wild peanut</name>
    <dbReference type="NCBI Taxonomy" id="130453"/>
    <lineage>
        <taxon>Eukaryota</taxon>
        <taxon>Viridiplantae</taxon>
        <taxon>Streptophyta</taxon>
        <taxon>Embryophyta</taxon>
        <taxon>Tracheophyta</taxon>
        <taxon>Spermatophyta</taxon>
        <taxon>Magnoliopsida</taxon>
        <taxon>eudicotyledons</taxon>
        <taxon>Gunneridae</taxon>
        <taxon>Pentapetalae</taxon>
        <taxon>rosids</taxon>
        <taxon>fabids</taxon>
        <taxon>Fabales</taxon>
        <taxon>Fabaceae</taxon>
        <taxon>Papilionoideae</taxon>
        <taxon>50 kb inversion clade</taxon>
        <taxon>dalbergioids sensu lato</taxon>
        <taxon>Dalbergieae</taxon>
        <taxon>Pterocarpus clade</taxon>
        <taxon>Arachis</taxon>
    </lineage>
</organism>
<reference evidence="3" key="2">
    <citation type="submission" date="2025-08" db="UniProtKB">
        <authorList>
            <consortium name="RefSeq"/>
        </authorList>
    </citation>
    <scope>IDENTIFICATION</scope>
    <source>
        <tissue evidence="3">Whole plant</tissue>
    </source>
</reference>
<gene>
    <name evidence="3" type="primary">LOC107486428</name>
</gene>
<feature type="compositionally biased region" description="Basic residues" evidence="1">
    <location>
        <begin position="345"/>
        <end position="355"/>
    </location>
</feature>
<feature type="region of interest" description="Disordered" evidence="1">
    <location>
        <begin position="226"/>
        <end position="287"/>
    </location>
</feature>
<dbReference type="GeneID" id="107486428"/>
<feature type="compositionally biased region" description="Basic and acidic residues" evidence="1">
    <location>
        <begin position="276"/>
        <end position="286"/>
    </location>
</feature>
<keyword evidence="2" id="KW-1185">Reference proteome</keyword>
<feature type="region of interest" description="Disordered" evidence="1">
    <location>
        <begin position="167"/>
        <end position="186"/>
    </location>
</feature>
<reference evidence="2" key="1">
    <citation type="journal article" date="2016" name="Nat. Genet.">
        <title>The genome sequences of Arachis duranensis and Arachis ipaensis, the diploid ancestors of cultivated peanut.</title>
        <authorList>
            <person name="Bertioli D.J."/>
            <person name="Cannon S.B."/>
            <person name="Froenicke L."/>
            <person name="Huang G."/>
            <person name="Farmer A.D."/>
            <person name="Cannon E.K."/>
            <person name="Liu X."/>
            <person name="Gao D."/>
            <person name="Clevenger J."/>
            <person name="Dash S."/>
            <person name="Ren L."/>
            <person name="Moretzsohn M.C."/>
            <person name="Shirasawa K."/>
            <person name="Huang W."/>
            <person name="Vidigal B."/>
            <person name="Abernathy B."/>
            <person name="Chu Y."/>
            <person name="Niederhuth C.E."/>
            <person name="Umale P."/>
            <person name="Araujo A.C."/>
            <person name="Kozik A."/>
            <person name="Kim K.D."/>
            <person name="Burow M.D."/>
            <person name="Varshney R.K."/>
            <person name="Wang X."/>
            <person name="Zhang X."/>
            <person name="Barkley N."/>
            <person name="Guimaraes P.M."/>
            <person name="Isobe S."/>
            <person name="Guo B."/>
            <person name="Liao B."/>
            <person name="Stalker H.T."/>
            <person name="Schmitz R.J."/>
            <person name="Scheffler B.E."/>
            <person name="Leal-Bertioli S.C."/>
            <person name="Xun X."/>
            <person name="Jackson S.A."/>
            <person name="Michelmore R."/>
            <person name="Ozias-Akins P."/>
        </authorList>
    </citation>
    <scope>NUCLEOTIDE SEQUENCE [LARGE SCALE GENOMIC DNA]</scope>
    <source>
        <strain evidence="2">cv. V14167</strain>
    </source>
</reference>
<dbReference type="PANTHER" id="PTHR34959">
    <property type="entry name" value="PROTEIN LAZY 1"/>
    <property type="match status" value="1"/>
</dbReference>
<dbReference type="KEGG" id="adu:107486428"/>
<dbReference type="AlphaFoldDB" id="A0A9C6WTH1"/>